<name>A0A9E6XRZ1_9ACTN</name>
<comment type="function">
    <text evidence="12">Required for formation of the rod structure in the basal body of the flagellar apparatus. Together with FliI and FliH, may constitute the export apparatus of flagellin.</text>
</comment>
<dbReference type="Pfam" id="PF01312">
    <property type="entry name" value="Bac_export_2"/>
    <property type="match status" value="1"/>
</dbReference>
<keyword evidence="10 12" id="KW-0472">Membrane</keyword>
<evidence type="ECO:0000256" key="11">
    <source>
        <dbReference type="ARBA" id="ARBA00023225"/>
    </source>
</evidence>
<evidence type="ECO:0000256" key="6">
    <source>
        <dbReference type="ARBA" id="ARBA00022692"/>
    </source>
</evidence>
<dbReference type="SUPFAM" id="SSF160544">
    <property type="entry name" value="EscU C-terminal domain-like"/>
    <property type="match status" value="1"/>
</dbReference>
<evidence type="ECO:0000256" key="9">
    <source>
        <dbReference type="ARBA" id="ARBA00022989"/>
    </source>
</evidence>
<dbReference type="GO" id="GO:0009306">
    <property type="term" value="P:protein secretion"/>
    <property type="evidence" value="ECO:0007669"/>
    <property type="project" value="InterPro"/>
</dbReference>
<evidence type="ECO:0000256" key="2">
    <source>
        <dbReference type="ARBA" id="ARBA00010690"/>
    </source>
</evidence>
<dbReference type="AlphaFoldDB" id="A0A9E6XRZ1"/>
<evidence type="ECO:0000313" key="14">
    <source>
        <dbReference type="EMBL" id="UGS33744.1"/>
    </source>
</evidence>
<evidence type="ECO:0000256" key="12">
    <source>
        <dbReference type="RuleBase" id="RU364091"/>
    </source>
</evidence>
<evidence type="ECO:0000256" key="4">
    <source>
        <dbReference type="ARBA" id="ARBA00022448"/>
    </source>
</evidence>
<feature type="transmembrane region" description="Helical" evidence="12">
    <location>
        <begin position="185"/>
        <end position="207"/>
    </location>
</feature>
<comment type="similarity">
    <text evidence="2 12">Belongs to the type III secretion exporter family.</text>
</comment>
<comment type="subcellular location">
    <subcellularLocation>
        <location evidence="1">Cell membrane</location>
        <topology evidence="1">Multi-pass membrane protein</topology>
    </subcellularLocation>
</comment>
<evidence type="ECO:0000313" key="15">
    <source>
        <dbReference type="Proteomes" id="UP001162834"/>
    </source>
</evidence>
<keyword evidence="14" id="KW-0282">Flagellum</keyword>
<evidence type="ECO:0000256" key="1">
    <source>
        <dbReference type="ARBA" id="ARBA00004651"/>
    </source>
</evidence>
<dbReference type="InterPro" id="IPR029025">
    <property type="entry name" value="T3SS_substrate_exporter_C"/>
</dbReference>
<dbReference type="PRINTS" id="PR00950">
    <property type="entry name" value="TYPE3IMSPROT"/>
</dbReference>
<dbReference type="Proteomes" id="UP001162834">
    <property type="component" value="Chromosome"/>
</dbReference>
<dbReference type="RefSeq" id="WP_259313438.1">
    <property type="nucleotide sequence ID" value="NZ_CP087164.1"/>
</dbReference>
<keyword evidence="4 12" id="KW-0813">Transport</keyword>
<accession>A0A9E6XRZ1</accession>
<keyword evidence="14" id="KW-0969">Cilium</keyword>
<dbReference type="Gene3D" id="3.40.1690.10">
    <property type="entry name" value="secretion proteins EscU"/>
    <property type="match status" value="1"/>
</dbReference>
<keyword evidence="15" id="KW-1185">Reference proteome</keyword>
<evidence type="ECO:0000256" key="10">
    <source>
        <dbReference type="ARBA" id="ARBA00023136"/>
    </source>
</evidence>
<reference evidence="14" key="1">
    <citation type="journal article" date="2022" name="Int. J. Syst. Evol. Microbiol.">
        <title>Pseudomonas aegrilactucae sp. nov. and Pseudomonas morbosilactucae sp. nov., pathogens causing bacterial rot of lettuce in Japan.</title>
        <authorList>
            <person name="Sawada H."/>
            <person name="Fujikawa T."/>
            <person name="Satou M."/>
        </authorList>
    </citation>
    <scope>NUCLEOTIDE SEQUENCE</scope>
    <source>
        <strain evidence="14">0166_1</strain>
    </source>
</reference>
<gene>
    <name evidence="12 14" type="primary">flhB</name>
    <name evidence="14" type="ORF">DSM104329_00109</name>
</gene>
<feature type="transmembrane region" description="Helical" evidence="12">
    <location>
        <begin position="88"/>
        <end position="108"/>
    </location>
</feature>
<dbReference type="NCBIfam" id="TIGR00328">
    <property type="entry name" value="flhB"/>
    <property type="match status" value="1"/>
</dbReference>
<feature type="compositionally biased region" description="Basic and acidic residues" evidence="13">
    <location>
        <begin position="1"/>
        <end position="18"/>
    </location>
</feature>
<evidence type="ECO:0000256" key="8">
    <source>
        <dbReference type="ARBA" id="ARBA00022927"/>
    </source>
</evidence>
<keyword evidence="5 12" id="KW-1003">Cell membrane</keyword>
<dbReference type="EMBL" id="CP087164">
    <property type="protein sequence ID" value="UGS33744.1"/>
    <property type="molecule type" value="Genomic_DNA"/>
</dbReference>
<keyword evidence="9 12" id="KW-1133">Transmembrane helix</keyword>
<evidence type="ECO:0000256" key="13">
    <source>
        <dbReference type="SAM" id="MobiDB-lite"/>
    </source>
</evidence>
<feature type="region of interest" description="Disordered" evidence="13">
    <location>
        <begin position="1"/>
        <end position="22"/>
    </location>
</feature>
<dbReference type="KEGG" id="sbae:DSM104329_00109"/>
<protein>
    <recommendedName>
        <fullName evidence="3 12">Flagellar biosynthetic protein FlhB</fullName>
    </recommendedName>
</protein>
<keyword evidence="7 12" id="KW-1005">Bacterial flagellum biogenesis</keyword>
<dbReference type="GO" id="GO:0005886">
    <property type="term" value="C:plasma membrane"/>
    <property type="evidence" value="ECO:0007669"/>
    <property type="project" value="UniProtKB-SubCell"/>
</dbReference>
<keyword evidence="11 12" id="KW-1006">Bacterial flagellum protein export</keyword>
<keyword evidence="6 12" id="KW-0812">Transmembrane</keyword>
<comment type="caution">
    <text evidence="12">Lacks conserved residue(s) required for the propagation of feature annotation.</text>
</comment>
<dbReference type="InterPro" id="IPR006135">
    <property type="entry name" value="T3SS_substrate_exporter"/>
</dbReference>
<dbReference type="InterPro" id="IPR006136">
    <property type="entry name" value="FlhB"/>
</dbReference>
<sequence length="352" mass="37244">MADKTEKATPKRRDEARRKGQVARSADLGGAAVLLAGLLALGATGPAIAAHLADVMTSTLQLTAHPEVVSERGLPSVLLAICKHVGSALAPLVGACVAAAIVVNVVMVRPRPSMAGLKPDPKRLNPIKGVKNIYGPQAAFELGKSLTKLTVVGAIVAAALVPQLTELGAMVGMEPGELAGAMASSIFSMAKRAAIAYLVIGVIDFVWQRHRTDKSMRMDKQEVKDEAKQQQLPAEVRGAMRRRQMAASRARMMTDVPTADVVVTNPTHYAVALRYDGSNPAPEVVAKGVDLVAARIRAIASEHGVAIVPDPPLARTLHASVEVGHQIPEELFGAVAQLLAFVYRTRKVLTTR</sequence>
<proteinExistence type="inferred from homology"/>
<evidence type="ECO:0000256" key="3">
    <source>
        <dbReference type="ARBA" id="ARBA00021622"/>
    </source>
</evidence>
<keyword evidence="14" id="KW-0966">Cell projection</keyword>
<dbReference type="PANTHER" id="PTHR30531">
    <property type="entry name" value="FLAGELLAR BIOSYNTHETIC PROTEIN FLHB"/>
    <property type="match status" value="1"/>
</dbReference>
<evidence type="ECO:0000256" key="5">
    <source>
        <dbReference type="ARBA" id="ARBA00022475"/>
    </source>
</evidence>
<dbReference type="PANTHER" id="PTHR30531:SF12">
    <property type="entry name" value="FLAGELLAR BIOSYNTHETIC PROTEIN FLHB"/>
    <property type="match status" value="1"/>
</dbReference>
<organism evidence="14 15">
    <name type="scientific">Capillimicrobium parvum</name>
    <dbReference type="NCBI Taxonomy" id="2884022"/>
    <lineage>
        <taxon>Bacteria</taxon>
        <taxon>Bacillati</taxon>
        <taxon>Actinomycetota</taxon>
        <taxon>Thermoleophilia</taxon>
        <taxon>Solirubrobacterales</taxon>
        <taxon>Capillimicrobiaceae</taxon>
        <taxon>Capillimicrobium</taxon>
    </lineage>
</organism>
<dbReference type="GO" id="GO:0044780">
    <property type="term" value="P:bacterial-type flagellum assembly"/>
    <property type="evidence" value="ECO:0007669"/>
    <property type="project" value="InterPro"/>
</dbReference>
<feature type="transmembrane region" description="Helical" evidence="12">
    <location>
        <begin position="146"/>
        <end position="165"/>
    </location>
</feature>
<evidence type="ECO:0000256" key="7">
    <source>
        <dbReference type="ARBA" id="ARBA00022795"/>
    </source>
</evidence>
<keyword evidence="8 12" id="KW-0653">Protein transport</keyword>